<comment type="subunit">
    <text evidence="3 10">Homodimers and heterodimers.</text>
</comment>
<evidence type="ECO:0000256" key="8">
    <source>
        <dbReference type="ARBA" id="ARBA00023294"/>
    </source>
</evidence>
<dbReference type="InterPro" id="IPR003311">
    <property type="entry name" value="AUX_IAA"/>
</dbReference>
<accession>A0AAV6ML26</accession>
<comment type="subcellular location">
    <subcellularLocation>
        <location evidence="1 10">Nucleus</location>
    </subcellularLocation>
</comment>
<dbReference type="AlphaFoldDB" id="A0AAV6ML26"/>
<evidence type="ECO:0000259" key="12">
    <source>
        <dbReference type="PROSITE" id="PS51745"/>
    </source>
</evidence>
<protein>
    <recommendedName>
        <fullName evidence="10">Auxin-responsive protein</fullName>
    </recommendedName>
</protein>
<dbReference type="InterPro" id="IPR053793">
    <property type="entry name" value="PB1-like"/>
</dbReference>
<evidence type="ECO:0000256" key="4">
    <source>
        <dbReference type="ARBA" id="ARBA00022491"/>
    </source>
</evidence>
<dbReference type="Pfam" id="PF02309">
    <property type="entry name" value="AUX_IAA"/>
    <property type="match status" value="1"/>
</dbReference>
<evidence type="ECO:0000256" key="2">
    <source>
        <dbReference type="ARBA" id="ARBA00006728"/>
    </source>
</evidence>
<evidence type="ECO:0000256" key="6">
    <source>
        <dbReference type="ARBA" id="ARBA00023163"/>
    </source>
</evidence>
<keyword evidence="14" id="KW-1185">Reference proteome</keyword>
<organism evidence="13 14">
    <name type="scientific">Cucurbita argyrosperma subsp. sororia</name>
    <dbReference type="NCBI Taxonomy" id="37648"/>
    <lineage>
        <taxon>Eukaryota</taxon>
        <taxon>Viridiplantae</taxon>
        <taxon>Streptophyta</taxon>
        <taxon>Embryophyta</taxon>
        <taxon>Tracheophyta</taxon>
        <taxon>Spermatophyta</taxon>
        <taxon>Magnoliopsida</taxon>
        <taxon>eudicotyledons</taxon>
        <taxon>Gunneridae</taxon>
        <taxon>Pentapetalae</taxon>
        <taxon>rosids</taxon>
        <taxon>fabids</taxon>
        <taxon>Cucurbitales</taxon>
        <taxon>Cucurbitaceae</taxon>
        <taxon>Cucurbiteae</taxon>
        <taxon>Cucurbita</taxon>
    </lineage>
</organism>
<proteinExistence type="inferred from homology"/>
<evidence type="ECO:0000256" key="5">
    <source>
        <dbReference type="ARBA" id="ARBA00023015"/>
    </source>
</evidence>
<evidence type="ECO:0000256" key="9">
    <source>
        <dbReference type="ARBA" id="ARBA00025283"/>
    </source>
</evidence>
<dbReference type="PANTHER" id="PTHR31734:SF261">
    <property type="entry name" value="AUXIN-RESPONSIVE PROTEIN IAA13"/>
    <property type="match status" value="1"/>
</dbReference>
<comment type="similarity">
    <text evidence="2 10">Belongs to the Aux/IAA family.</text>
</comment>
<keyword evidence="8 10" id="KW-0927">Auxin signaling pathway</keyword>
<gene>
    <name evidence="13" type="primary">IAA13</name>
    <name evidence="13" type="ORF">SDJN03_22424</name>
</gene>
<dbReference type="GO" id="GO:0005634">
    <property type="term" value="C:nucleus"/>
    <property type="evidence" value="ECO:0007669"/>
    <property type="project" value="UniProtKB-SubCell"/>
</dbReference>
<feature type="compositionally biased region" description="Low complexity" evidence="11">
    <location>
        <begin position="1"/>
        <end position="19"/>
    </location>
</feature>
<dbReference type="InterPro" id="IPR033389">
    <property type="entry name" value="AUX/IAA_dom"/>
</dbReference>
<sequence length="274" mass="28967">MEPPLGLLSSSAIGSSGASNDENSVSKAKEVDKHQPDLSSEEFSSPVEAELELGILTAKDFPSAISPGGSSSSSSARFSGRAAAVSGVKRAAEPVAHHGDSPPPAVSQVVGWPPLRAYRINSLVNQAKNRKSGDEKELLRSNGVAEKIHDGKNMSATDTEKGPLGFVKVYMDGVLIGRKVDLNAHSCYGTLALMLEDMFFKPAGSAPSSGSSGDYDEQAPKPSKLLTGSSEFVLTYEDKEGDWLLVGDVPWKMFLGSVKKLRIMRTSEAKGLGL</sequence>
<feature type="region of interest" description="Disordered" evidence="11">
    <location>
        <begin position="1"/>
        <end position="46"/>
    </location>
</feature>
<evidence type="ECO:0000256" key="11">
    <source>
        <dbReference type="SAM" id="MobiDB-lite"/>
    </source>
</evidence>
<evidence type="ECO:0000256" key="3">
    <source>
        <dbReference type="ARBA" id="ARBA00011726"/>
    </source>
</evidence>
<keyword evidence="4 10" id="KW-0678">Repressor</keyword>
<dbReference type="GO" id="GO:0006355">
    <property type="term" value="P:regulation of DNA-templated transcription"/>
    <property type="evidence" value="ECO:0007669"/>
    <property type="project" value="InterPro"/>
</dbReference>
<keyword evidence="5 10" id="KW-0805">Transcription regulation</keyword>
<keyword evidence="7 10" id="KW-0539">Nucleus</keyword>
<feature type="non-terminal residue" evidence="13">
    <location>
        <position position="1"/>
    </location>
</feature>
<dbReference type="Proteomes" id="UP000685013">
    <property type="component" value="Chromosome 14"/>
</dbReference>
<feature type="compositionally biased region" description="Basic and acidic residues" evidence="11">
    <location>
        <begin position="27"/>
        <end position="36"/>
    </location>
</feature>
<dbReference type="PANTHER" id="PTHR31734">
    <property type="entry name" value="AUXIN-RESPONSIVE PROTEIN IAA17"/>
    <property type="match status" value="1"/>
</dbReference>
<evidence type="ECO:0000256" key="10">
    <source>
        <dbReference type="RuleBase" id="RU004549"/>
    </source>
</evidence>
<evidence type="ECO:0000313" key="13">
    <source>
        <dbReference type="EMBL" id="KAG6582422.1"/>
    </source>
</evidence>
<comment type="function">
    <text evidence="9">Aux/IAA proteins are short-lived transcriptional factors that function as repressors of early auxin response genes at low auxin concentrations. Repression is thought to result from the interaction with auxin response factors (ARFs), proteins that bind to the auxin-responsive promoter element (AuxRE). Formation of heterodimers with ARF proteins may alter their ability to modulate early auxin response genes expression.</text>
</comment>
<name>A0AAV6ML26_9ROSI</name>
<evidence type="ECO:0000313" key="14">
    <source>
        <dbReference type="Proteomes" id="UP000685013"/>
    </source>
</evidence>
<comment type="caution">
    <text evidence="13">The sequence shown here is derived from an EMBL/GenBank/DDBJ whole genome shotgun (WGS) entry which is preliminary data.</text>
</comment>
<evidence type="ECO:0000256" key="7">
    <source>
        <dbReference type="ARBA" id="ARBA00023242"/>
    </source>
</evidence>
<keyword evidence="6 10" id="KW-0804">Transcription</keyword>
<evidence type="ECO:0000256" key="1">
    <source>
        <dbReference type="ARBA" id="ARBA00004123"/>
    </source>
</evidence>
<dbReference type="EMBL" id="JAGKQH010000014">
    <property type="protein sequence ID" value="KAG6582422.1"/>
    <property type="molecule type" value="Genomic_DNA"/>
</dbReference>
<dbReference type="PROSITE" id="PS51745">
    <property type="entry name" value="PB1"/>
    <property type="match status" value="1"/>
</dbReference>
<reference evidence="13 14" key="1">
    <citation type="journal article" date="2021" name="Hortic Res">
        <title>The domestication of Cucurbita argyrosperma as revealed by the genome of its wild relative.</title>
        <authorList>
            <person name="Barrera-Redondo J."/>
            <person name="Sanchez-de la Vega G."/>
            <person name="Aguirre-Liguori J.A."/>
            <person name="Castellanos-Morales G."/>
            <person name="Gutierrez-Guerrero Y.T."/>
            <person name="Aguirre-Dugua X."/>
            <person name="Aguirre-Planter E."/>
            <person name="Tenaillon M.I."/>
            <person name="Lira-Saade R."/>
            <person name="Eguiarte L.E."/>
        </authorList>
    </citation>
    <scope>NUCLEOTIDE SEQUENCE [LARGE SCALE GENOMIC DNA]</scope>
    <source>
        <strain evidence="13">JBR-2021</strain>
    </source>
</reference>
<feature type="domain" description="PB1" evidence="12">
    <location>
        <begin position="164"/>
        <end position="268"/>
    </location>
</feature>
<dbReference type="GO" id="GO:0009734">
    <property type="term" value="P:auxin-activated signaling pathway"/>
    <property type="evidence" value="ECO:0007669"/>
    <property type="project" value="UniProtKB-UniRule"/>
</dbReference>